<reference evidence="1 2" key="1">
    <citation type="submission" date="2020-04" db="EMBL/GenBank/DDBJ databases">
        <title>Whole-genome sequencing of Vibrio spp. from China reveals different genetic environments of blaCTX-M-14 among diverse lineages.</title>
        <authorList>
            <person name="Zheng Z."/>
            <person name="Ye L."/>
            <person name="Chen S."/>
        </authorList>
    </citation>
    <scope>NUCLEOTIDE SEQUENCE [LARGE SCALE GENOMIC DNA]</scope>
    <source>
        <strain evidence="1 2">Vb1636</strain>
    </source>
</reference>
<organism evidence="1 2">
    <name type="scientific">Vibrio alginolyticus</name>
    <dbReference type="NCBI Taxonomy" id="663"/>
    <lineage>
        <taxon>Bacteria</taxon>
        <taxon>Pseudomonadati</taxon>
        <taxon>Pseudomonadota</taxon>
        <taxon>Gammaproteobacteria</taxon>
        <taxon>Vibrionales</taxon>
        <taxon>Vibrionaceae</taxon>
        <taxon>Vibrio</taxon>
    </lineage>
</organism>
<comment type="caution">
    <text evidence="1">The sequence shown here is derived from an EMBL/GenBank/DDBJ whole genome shotgun (WGS) entry which is preliminary data.</text>
</comment>
<accession>A0A7Y0QX94</accession>
<protein>
    <submittedName>
        <fullName evidence="1">Uncharacterized protein</fullName>
    </submittedName>
</protein>
<name>A0A7Y0QX94_VIBAL</name>
<dbReference type="EMBL" id="JABCMA010000006">
    <property type="protein sequence ID" value="NMR73688.1"/>
    <property type="molecule type" value="Genomic_DNA"/>
</dbReference>
<proteinExistence type="predicted"/>
<dbReference type="AlphaFoldDB" id="A0A7Y0QX94"/>
<dbReference type="Proteomes" id="UP000565155">
    <property type="component" value="Unassembled WGS sequence"/>
</dbReference>
<gene>
    <name evidence="1" type="ORF">HKB35_08685</name>
</gene>
<evidence type="ECO:0000313" key="2">
    <source>
        <dbReference type="Proteomes" id="UP000565155"/>
    </source>
</evidence>
<sequence length="192" mass="21925">MMSALSDLYRLVRQRCAGVVDIMMDDALRDSYREFCEKSEFLKTKVKLTAVVSGVQIPVAGIPTDSAILKIDSVVSNCGSPLYVNDDYVFDPVTNEFTFTNDFDAVTVTAVLKPKLNFDENNLNSYLVENYGEALAAGAAYRLRLQVGTNWFNPDLALMYEREFIEGYRRAYRISKDNFNSFKNKVRKHNFY</sequence>
<evidence type="ECO:0000313" key="1">
    <source>
        <dbReference type="EMBL" id="NMR73688.1"/>
    </source>
</evidence>